<accession>A0A9D2R9J9</accession>
<feature type="transmembrane region" description="Helical" evidence="1">
    <location>
        <begin position="65"/>
        <end position="85"/>
    </location>
</feature>
<proteinExistence type="predicted"/>
<feature type="transmembrane region" description="Helical" evidence="1">
    <location>
        <begin position="37"/>
        <end position="53"/>
    </location>
</feature>
<evidence type="ECO:0008006" key="4">
    <source>
        <dbReference type="Google" id="ProtNLM"/>
    </source>
</evidence>
<feature type="transmembrane region" description="Helical" evidence="1">
    <location>
        <begin position="366"/>
        <end position="382"/>
    </location>
</feature>
<sequence>MRSVTWRKTWLVGFLIILFLLQNPLQQHLEPFQYVDEIFGLLIVPLAFLRFFQRKLTLGWTREKAVLGALLLIFWISGWCGVIAYRYQPLLNSAQDAYVNIKFFLALGASYLMFAFDAIDFDSIKKKLWPLLNIITLALFVLCVADQCFKIFDADMRGGLRAVKLFYSAYTILVGNCVLLCGIYFWLYKEKGKRIILPLVLLAFVMLSTRRVKAMGVVACVLLIYLLVFHKRQKISKKVKIFAVAVLILAGAAAAYQIISYYFLMGVESARAVLTIGAPFIAWDHFPFGTGWGTYGSAFSVEPYSPVYGMYRMAGVWGLSPDYPDFVSDTFWPMILGECGFFGLLALLGVLFLLVKKIFSMKKDKSTFASGLVPLAYLLISSTSESAFANPIAVPLAFWLGFLFAQEKIKEKKGQEAKE</sequence>
<keyword evidence="1" id="KW-0812">Transmembrane</keyword>
<gene>
    <name evidence="2" type="ORF">H9913_13185</name>
</gene>
<dbReference type="AlphaFoldDB" id="A0A9D2R9J9"/>
<organism evidence="2 3">
    <name type="scientific">Candidatus Blautia stercoripullorum</name>
    <dbReference type="NCBI Taxonomy" id="2838502"/>
    <lineage>
        <taxon>Bacteria</taxon>
        <taxon>Bacillati</taxon>
        <taxon>Bacillota</taxon>
        <taxon>Clostridia</taxon>
        <taxon>Lachnospirales</taxon>
        <taxon>Lachnospiraceae</taxon>
        <taxon>Blautia</taxon>
    </lineage>
</organism>
<dbReference type="EMBL" id="DWUX01000226">
    <property type="protein sequence ID" value="HJD40963.1"/>
    <property type="molecule type" value="Genomic_DNA"/>
</dbReference>
<feature type="transmembrane region" description="Helical" evidence="1">
    <location>
        <begin position="388"/>
        <end position="405"/>
    </location>
</feature>
<keyword evidence="1" id="KW-1133">Transmembrane helix</keyword>
<evidence type="ECO:0000256" key="1">
    <source>
        <dbReference type="SAM" id="Phobius"/>
    </source>
</evidence>
<evidence type="ECO:0000313" key="3">
    <source>
        <dbReference type="Proteomes" id="UP000823850"/>
    </source>
</evidence>
<feature type="transmembrane region" description="Helical" evidence="1">
    <location>
        <begin position="241"/>
        <end position="264"/>
    </location>
</feature>
<reference evidence="2" key="2">
    <citation type="submission" date="2021-04" db="EMBL/GenBank/DDBJ databases">
        <authorList>
            <person name="Gilroy R."/>
        </authorList>
    </citation>
    <scope>NUCLEOTIDE SEQUENCE</scope>
    <source>
        <strain evidence="2">ChiW19-6364</strain>
    </source>
</reference>
<dbReference type="Proteomes" id="UP000823850">
    <property type="component" value="Unassembled WGS sequence"/>
</dbReference>
<feature type="transmembrane region" description="Helical" evidence="1">
    <location>
        <begin position="192"/>
        <end position="208"/>
    </location>
</feature>
<comment type="caution">
    <text evidence="2">The sequence shown here is derived from an EMBL/GenBank/DDBJ whole genome shotgun (WGS) entry which is preliminary data.</text>
</comment>
<feature type="transmembrane region" description="Helical" evidence="1">
    <location>
        <begin position="214"/>
        <end position="229"/>
    </location>
</feature>
<name>A0A9D2R9J9_9FIRM</name>
<evidence type="ECO:0000313" key="2">
    <source>
        <dbReference type="EMBL" id="HJD40963.1"/>
    </source>
</evidence>
<feature type="transmembrane region" description="Helical" evidence="1">
    <location>
        <begin position="128"/>
        <end position="145"/>
    </location>
</feature>
<protein>
    <recommendedName>
        <fullName evidence="4">O-antigen ligase domain-containing protein</fullName>
    </recommendedName>
</protein>
<feature type="transmembrane region" description="Helical" evidence="1">
    <location>
        <begin position="165"/>
        <end position="187"/>
    </location>
</feature>
<keyword evidence="1" id="KW-0472">Membrane</keyword>
<reference evidence="2" key="1">
    <citation type="journal article" date="2021" name="PeerJ">
        <title>Extensive microbial diversity within the chicken gut microbiome revealed by metagenomics and culture.</title>
        <authorList>
            <person name="Gilroy R."/>
            <person name="Ravi A."/>
            <person name="Getino M."/>
            <person name="Pursley I."/>
            <person name="Horton D.L."/>
            <person name="Alikhan N.F."/>
            <person name="Baker D."/>
            <person name="Gharbi K."/>
            <person name="Hall N."/>
            <person name="Watson M."/>
            <person name="Adriaenssens E.M."/>
            <person name="Foster-Nyarko E."/>
            <person name="Jarju S."/>
            <person name="Secka A."/>
            <person name="Antonio M."/>
            <person name="Oren A."/>
            <person name="Chaudhuri R.R."/>
            <person name="La Ragione R."/>
            <person name="Hildebrand F."/>
            <person name="Pallen M.J."/>
        </authorList>
    </citation>
    <scope>NUCLEOTIDE SEQUENCE</scope>
    <source>
        <strain evidence="2">ChiW19-6364</strain>
    </source>
</reference>
<feature type="transmembrane region" description="Helical" evidence="1">
    <location>
        <begin position="331"/>
        <end position="354"/>
    </location>
</feature>
<feature type="transmembrane region" description="Helical" evidence="1">
    <location>
        <begin position="97"/>
        <end position="116"/>
    </location>
</feature>